<dbReference type="Pfam" id="PF22775">
    <property type="entry name" value="GA_3"/>
    <property type="match status" value="4"/>
</dbReference>
<feature type="domain" description="Minor extracellular protease Epr GA-like" evidence="3">
    <location>
        <begin position="61"/>
        <end position="156"/>
    </location>
</feature>
<keyword evidence="1" id="KW-0175">Coiled coil</keyword>
<feature type="compositionally biased region" description="Polar residues" evidence="2">
    <location>
        <begin position="1"/>
        <end position="12"/>
    </location>
</feature>
<dbReference type="AlphaFoldDB" id="A0A2T4S783"/>
<dbReference type="EMBL" id="PZHR01000180">
    <property type="protein sequence ID" value="PTK55833.1"/>
    <property type="molecule type" value="Genomic_DNA"/>
</dbReference>
<organism evidence="4 5">
    <name type="scientific">Staphylococcus nepalensis</name>
    <dbReference type="NCBI Taxonomy" id="214473"/>
    <lineage>
        <taxon>Bacteria</taxon>
        <taxon>Bacillati</taxon>
        <taxon>Bacillota</taxon>
        <taxon>Bacilli</taxon>
        <taxon>Bacillales</taxon>
        <taxon>Staphylococcaceae</taxon>
        <taxon>Staphylococcus</taxon>
    </lineage>
</organism>
<evidence type="ECO:0000313" key="5">
    <source>
        <dbReference type="Proteomes" id="UP000240400"/>
    </source>
</evidence>
<proteinExistence type="predicted"/>
<evidence type="ECO:0000256" key="1">
    <source>
        <dbReference type="SAM" id="Coils"/>
    </source>
</evidence>
<feature type="region of interest" description="Disordered" evidence="2">
    <location>
        <begin position="1"/>
        <end position="20"/>
    </location>
</feature>
<accession>A0A2T4S783</accession>
<feature type="non-terminal residue" evidence="4">
    <location>
        <position position="1"/>
    </location>
</feature>
<feature type="non-terminal residue" evidence="4">
    <location>
        <position position="372"/>
    </location>
</feature>
<evidence type="ECO:0000256" key="2">
    <source>
        <dbReference type="SAM" id="MobiDB-lite"/>
    </source>
</evidence>
<protein>
    <recommendedName>
        <fullName evidence="3">Minor extracellular protease Epr GA-like domain-containing protein</fullName>
    </recommendedName>
</protein>
<feature type="domain" description="Minor extracellular protease Epr GA-like" evidence="3">
    <location>
        <begin position="256"/>
        <end position="353"/>
    </location>
</feature>
<evidence type="ECO:0000313" key="4">
    <source>
        <dbReference type="EMBL" id="PTK55833.1"/>
    </source>
</evidence>
<sequence length="372" mass="40307">EQDTLIESQNHASKLKEQATETIQQSKIPAAVKDELVNALAQMQAISIPDISDQNANGIADDIDTLLEQAEARVAQAEKMNQEIQSELDTANENGLITPQEYQNLSQHQALFEGAKDSAQQIVKQLPAAYQSPFEVRLKQLQGITVPNINDQNANNISDADDAALAEATECVRVAQAMDAKLQEKLATNTADGLVTPSEYKQLAQLQAIYEDVKAQAKEKVNQLPLTLQGNLPKDLALLKGITLPQINDQNENGIDDNVDVLINEARDAVKAAQSADEHAQTLFDSTVSDNLVTPQEQTLLKSAQEEAQTLKATAERKVNALPSELKGNLPALLAQLQGIDIPEINDANANGTNDIQDQWLNDAEAAVKAAE</sequence>
<feature type="coiled-coil region" evidence="1">
    <location>
        <begin position="60"/>
        <end position="94"/>
    </location>
</feature>
<reference evidence="4 5" key="1">
    <citation type="journal article" date="2016" name="Front. Microbiol.">
        <title>Comprehensive Phylogenetic Analysis of Bovine Non-aureus Staphylococci Species Based on Whole-Genome Sequencing.</title>
        <authorList>
            <person name="Naushad S."/>
            <person name="Barkema H.W."/>
            <person name="Luby C."/>
            <person name="Condas L.A."/>
            <person name="Nobrega D.B."/>
            <person name="Carson D.A."/>
            <person name="De Buck J."/>
        </authorList>
    </citation>
    <scope>NUCLEOTIDE SEQUENCE [LARGE SCALE GENOMIC DNA]</scope>
    <source>
        <strain evidence="4 5">SNUC 4337</strain>
    </source>
</reference>
<dbReference type="Proteomes" id="UP000240400">
    <property type="component" value="Unassembled WGS sequence"/>
</dbReference>
<feature type="domain" description="Minor extracellular protease Epr GA-like" evidence="3">
    <location>
        <begin position="159"/>
        <end position="254"/>
    </location>
</feature>
<evidence type="ECO:0000259" key="3">
    <source>
        <dbReference type="Pfam" id="PF22775"/>
    </source>
</evidence>
<feature type="domain" description="Minor extracellular protease Epr GA-like" evidence="3">
    <location>
        <begin position="1"/>
        <end position="58"/>
    </location>
</feature>
<dbReference type="InterPro" id="IPR054725">
    <property type="entry name" value="Epr_GA-like"/>
</dbReference>
<comment type="caution">
    <text evidence="4">The sequence shown here is derived from an EMBL/GenBank/DDBJ whole genome shotgun (WGS) entry which is preliminary data.</text>
</comment>
<gene>
    <name evidence="4" type="ORF">BUZ61_13475</name>
</gene>
<name>A0A2T4S783_9STAP</name>